<dbReference type="InterPro" id="IPR039425">
    <property type="entry name" value="RNA_pol_sigma-70-like"/>
</dbReference>
<dbReference type="NCBIfam" id="TIGR02937">
    <property type="entry name" value="sigma70-ECF"/>
    <property type="match status" value="1"/>
</dbReference>
<dbReference type="PANTHER" id="PTHR43133">
    <property type="entry name" value="RNA POLYMERASE ECF-TYPE SIGMA FACTO"/>
    <property type="match status" value="1"/>
</dbReference>
<dbReference type="Proteomes" id="UP001202281">
    <property type="component" value="Unassembled WGS sequence"/>
</dbReference>
<evidence type="ECO:0000256" key="4">
    <source>
        <dbReference type="ARBA" id="ARBA00023163"/>
    </source>
</evidence>
<dbReference type="PANTHER" id="PTHR43133:SF63">
    <property type="entry name" value="RNA POLYMERASE SIGMA FACTOR FECI-RELATED"/>
    <property type="match status" value="1"/>
</dbReference>
<keyword evidence="2" id="KW-0805">Transcription regulation</keyword>
<protein>
    <submittedName>
        <fullName evidence="7">RNA polymerase sigma factor</fullName>
    </submittedName>
</protein>
<organism evidence="7 8">
    <name type="scientific">Novosphingobium beihaiensis</name>
    <dbReference type="NCBI Taxonomy" id="2930389"/>
    <lineage>
        <taxon>Bacteria</taxon>
        <taxon>Pseudomonadati</taxon>
        <taxon>Pseudomonadota</taxon>
        <taxon>Alphaproteobacteria</taxon>
        <taxon>Sphingomonadales</taxon>
        <taxon>Sphingomonadaceae</taxon>
        <taxon>Novosphingobium</taxon>
    </lineage>
</organism>
<dbReference type="InterPro" id="IPR014284">
    <property type="entry name" value="RNA_pol_sigma-70_dom"/>
</dbReference>
<evidence type="ECO:0000256" key="3">
    <source>
        <dbReference type="ARBA" id="ARBA00023082"/>
    </source>
</evidence>
<dbReference type="Pfam" id="PF08281">
    <property type="entry name" value="Sigma70_r4_2"/>
    <property type="match status" value="1"/>
</dbReference>
<dbReference type="InterPro" id="IPR036388">
    <property type="entry name" value="WH-like_DNA-bd_sf"/>
</dbReference>
<dbReference type="SUPFAM" id="SSF88659">
    <property type="entry name" value="Sigma3 and sigma4 domains of RNA polymerase sigma factors"/>
    <property type="match status" value="1"/>
</dbReference>
<reference evidence="7 8" key="1">
    <citation type="submission" date="2022-04" db="EMBL/GenBank/DDBJ databases">
        <title>Identification of a novel bacterium isolated from mangrove sediments.</title>
        <authorList>
            <person name="Pan X."/>
        </authorList>
    </citation>
    <scope>NUCLEOTIDE SEQUENCE [LARGE SCALE GENOMIC DNA]</scope>
    <source>
        <strain evidence="7 8">B2638</strain>
    </source>
</reference>
<dbReference type="InterPro" id="IPR013249">
    <property type="entry name" value="RNA_pol_sigma70_r4_t2"/>
</dbReference>
<evidence type="ECO:0000256" key="2">
    <source>
        <dbReference type="ARBA" id="ARBA00023015"/>
    </source>
</evidence>
<proteinExistence type="inferred from homology"/>
<dbReference type="Gene3D" id="1.10.10.10">
    <property type="entry name" value="Winged helix-like DNA-binding domain superfamily/Winged helix DNA-binding domain"/>
    <property type="match status" value="1"/>
</dbReference>
<dbReference type="CDD" id="cd06171">
    <property type="entry name" value="Sigma70_r4"/>
    <property type="match status" value="1"/>
</dbReference>
<comment type="caution">
    <text evidence="7">The sequence shown here is derived from an EMBL/GenBank/DDBJ whole genome shotgun (WGS) entry which is preliminary data.</text>
</comment>
<dbReference type="InterPro" id="IPR013324">
    <property type="entry name" value="RNA_pol_sigma_r3/r4-like"/>
</dbReference>
<feature type="domain" description="RNA polymerase sigma-70 region 2" evidence="5">
    <location>
        <begin position="17"/>
        <end position="81"/>
    </location>
</feature>
<feature type="domain" description="RNA polymerase sigma factor 70 region 4 type 2" evidence="6">
    <location>
        <begin position="118"/>
        <end position="170"/>
    </location>
</feature>
<sequence length="176" mass="19927">MSGNTPRPASGLAAAFLANRERLVRFFTSRTRDPHEAEDIVQEIYLRLDSAGTGPIADPLGYMHRIGLNIVIDRMRERQRRARREQDWSEAATTRLGEDLVDESPSQIAQLLAREQHQRFASALESMPPAAARVFRMHRIEGLSHKDVAERLGISRKGVEKNMSTALRHLAKEFAE</sequence>
<gene>
    <name evidence="7" type="ORF">MTR66_03875</name>
</gene>
<evidence type="ECO:0000256" key="1">
    <source>
        <dbReference type="ARBA" id="ARBA00010641"/>
    </source>
</evidence>
<dbReference type="RefSeq" id="WP_243918101.1">
    <property type="nucleotide sequence ID" value="NZ_JALHLG010000005.1"/>
</dbReference>
<keyword evidence="3" id="KW-0731">Sigma factor</keyword>
<comment type="similarity">
    <text evidence="1">Belongs to the sigma-70 factor family. ECF subfamily.</text>
</comment>
<evidence type="ECO:0000259" key="5">
    <source>
        <dbReference type="Pfam" id="PF04542"/>
    </source>
</evidence>
<evidence type="ECO:0000313" key="7">
    <source>
        <dbReference type="EMBL" id="MCJ2185952.1"/>
    </source>
</evidence>
<dbReference type="EMBL" id="JALHLG010000005">
    <property type="protein sequence ID" value="MCJ2185952.1"/>
    <property type="molecule type" value="Genomic_DNA"/>
</dbReference>
<name>A0ABT0BLP7_9SPHN</name>
<dbReference type="Gene3D" id="1.10.1740.10">
    <property type="match status" value="1"/>
</dbReference>
<keyword evidence="8" id="KW-1185">Reference proteome</keyword>
<evidence type="ECO:0000259" key="6">
    <source>
        <dbReference type="Pfam" id="PF08281"/>
    </source>
</evidence>
<evidence type="ECO:0000313" key="8">
    <source>
        <dbReference type="Proteomes" id="UP001202281"/>
    </source>
</evidence>
<dbReference type="Pfam" id="PF04542">
    <property type="entry name" value="Sigma70_r2"/>
    <property type="match status" value="1"/>
</dbReference>
<accession>A0ABT0BLP7</accession>
<dbReference type="InterPro" id="IPR007627">
    <property type="entry name" value="RNA_pol_sigma70_r2"/>
</dbReference>
<keyword evidence="4" id="KW-0804">Transcription</keyword>
<dbReference type="SUPFAM" id="SSF88946">
    <property type="entry name" value="Sigma2 domain of RNA polymerase sigma factors"/>
    <property type="match status" value="1"/>
</dbReference>
<dbReference type="InterPro" id="IPR013325">
    <property type="entry name" value="RNA_pol_sigma_r2"/>
</dbReference>